<evidence type="ECO:0000313" key="2">
    <source>
        <dbReference type="Proteomes" id="UP000700334"/>
    </source>
</evidence>
<organism evidence="1 2">
    <name type="scientific">Galemys pyrenaicus</name>
    <name type="common">Iberian desman</name>
    <name type="synonym">Pyrenean desman</name>
    <dbReference type="NCBI Taxonomy" id="202257"/>
    <lineage>
        <taxon>Eukaryota</taxon>
        <taxon>Metazoa</taxon>
        <taxon>Chordata</taxon>
        <taxon>Craniata</taxon>
        <taxon>Vertebrata</taxon>
        <taxon>Euteleostomi</taxon>
        <taxon>Mammalia</taxon>
        <taxon>Eutheria</taxon>
        <taxon>Laurasiatheria</taxon>
        <taxon>Eulipotyphla</taxon>
        <taxon>Talpidae</taxon>
        <taxon>Galemys</taxon>
    </lineage>
</organism>
<proteinExistence type="predicted"/>
<evidence type="ECO:0000313" key="1">
    <source>
        <dbReference type="EMBL" id="KAG8519743.1"/>
    </source>
</evidence>
<name>A0A8J6DVE4_GALPY</name>
<sequence length="127" mass="14347">WELEISGIESKLVRKVAGENPLPTFHNSIPGTLHKVEEQKPELTAIPNAEVEVQKMMAKRPLCSTVTIQRLGLDKNRGGHFLHQGHERSELTAADELVELSTALEHQDYISFLKNLEGSVENQQRRQ</sequence>
<accession>A0A8J6DVE4</accession>
<dbReference type="Proteomes" id="UP000700334">
    <property type="component" value="Unassembled WGS sequence"/>
</dbReference>
<dbReference type="EMBL" id="JAGFMF010011598">
    <property type="protein sequence ID" value="KAG8519743.1"/>
    <property type="molecule type" value="Genomic_DNA"/>
</dbReference>
<keyword evidence="2" id="KW-1185">Reference proteome</keyword>
<comment type="caution">
    <text evidence="1">The sequence shown here is derived from an EMBL/GenBank/DDBJ whole genome shotgun (WGS) entry which is preliminary data.</text>
</comment>
<dbReference type="InterPro" id="IPR036561">
    <property type="entry name" value="MAM33_sf"/>
</dbReference>
<dbReference type="AlphaFoldDB" id="A0A8J6DVE4"/>
<reference evidence="1" key="1">
    <citation type="journal article" date="2021" name="Evol. Appl.">
        <title>The genome of the Pyrenean desman and the effects of bottlenecks and inbreeding on the genomic landscape of an endangered species.</title>
        <authorList>
            <person name="Escoda L."/>
            <person name="Castresana J."/>
        </authorList>
    </citation>
    <scope>NUCLEOTIDE SEQUENCE</scope>
    <source>
        <strain evidence="1">IBE-C5619</strain>
    </source>
</reference>
<gene>
    <name evidence="1" type="ORF">J0S82_003486</name>
</gene>
<feature type="non-terminal residue" evidence="1">
    <location>
        <position position="1"/>
    </location>
</feature>
<protein>
    <submittedName>
        <fullName evidence="1">Complement component 1 Q subcomponent-binding protein, mitochondrial</fullName>
    </submittedName>
</protein>
<dbReference type="SUPFAM" id="SSF54529">
    <property type="entry name" value="Mitochondrial glycoprotein MAM33-like"/>
    <property type="match status" value="1"/>
</dbReference>
<feature type="non-terminal residue" evidence="1">
    <location>
        <position position="127"/>
    </location>
</feature>